<name>A0A1B6L9J2_9HEMI</name>
<feature type="compositionally biased region" description="Polar residues" evidence="1">
    <location>
        <begin position="57"/>
        <end position="84"/>
    </location>
</feature>
<gene>
    <name evidence="2" type="ORF">g.52345</name>
</gene>
<accession>A0A1B6L9J2</accession>
<feature type="non-terminal residue" evidence="2">
    <location>
        <position position="1"/>
    </location>
</feature>
<feature type="region of interest" description="Disordered" evidence="1">
    <location>
        <begin position="1"/>
        <end position="99"/>
    </location>
</feature>
<feature type="compositionally biased region" description="Polar residues" evidence="1">
    <location>
        <begin position="23"/>
        <end position="47"/>
    </location>
</feature>
<dbReference type="EMBL" id="GEBQ01019607">
    <property type="protein sequence ID" value="JAT20370.1"/>
    <property type="molecule type" value="Transcribed_RNA"/>
</dbReference>
<proteinExistence type="predicted"/>
<evidence type="ECO:0000256" key="1">
    <source>
        <dbReference type="SAM" id="MobiDB-lite"/>
    </source>
</evidence>
<dbReference type="AlphaFoldDB" id="A0A1B6L9J2"/>
<feature type="compositionally biased region" description="Low complexity" evidence="1">
    <location>
        <begin position="7"/>
        <end position="21"/>
    </location>
</feature>
<protein>
    <submittedName>
        <fullName evidence="2">Uncharacterized protein</fullName>
    </submittedName>
</protein>
<feature type="non-terminal residue" evidence="2">
    <location>
        <position position="99"/>
    </location>
</feature>
<evidence type="ECO:0000313" key="2">
    <source>
        <dbReference type="EMBL" id="JAT20370.1"/>
    </source>
</evidence>
<sequence>ESTTVRPSTNTYETSSSSYPPRENSNSPVTSSLPEQTIKSTTPSYITSHKDNDERITMTQKTVTSFSSTEGDNKLTSPQASGFSSPKPFPTKDSQQVYV</sequence>
<reference evidence="2" key="1">
    <citation type="submission" date="2015-11" db="EMBL/GenBank/DDBJ databases">
        <title>De novo transcriptome assembly of four potential Pierce s Disease insect vectors from Arizona vineyards.</title>
        <authorList>
            <person name="Tassone E.E."/>
        </authorList>
    </citation>
    <scope>NUCLEOTIDE SEQUENCE</scope>
</reference>
<organism evidence="2">
    <name type="scientific">Graphocephala atropunctata</name>
    <dbReference type="NCBI Taxonomy" id="36148"/>
    <lineage>
        <taxon>Eukaryota</taxon>
        <taxon>Metazoa</taxon>
        <taxon>Ecdysozoa</taxon>
        <taxon>Arthropoda</taxon>
        <taxon>Hexapoda</taxon>
        <taxon>Insecta</taxon>
        <taxon>Pterygota</taxon>
        <taxon>Neoptera</taxon>
        <taxon>Paraneoptera</taxon>
        <taxon>Hemiptera</taxon>
        <taxon>Auchenorrhyncha</taxon>
        <taxon>Membracoidea</taxon>
        <taxon>Cicadellidae</taxon>
        <taxon>Cicadellinae</taxon>
        <taxon>Cicadellini</taxon>
        <taxon>Graphocephala</taxon>
    </lineage>
</organism>